<keyword evidence="7" id="KW-1185">Reference proteome</keyword>
<dbReference type="PROSITE" id="PS01360">
    <property type="entry name" value="ZF_MYND_1"/>
    <property type="match status" value="1"/>
</dbReference>
<dbReference type="OMA" id="RCARASY"/>
<dbReference type="PROSITE" id="PS50865">
    <property type="entry name" value="ZF_MYND_2"/>
    <property type="match status" value="1"/>
</dbReference>
<dbReference type="KEGG" id="spar:SPRG_06262"/>
<name>A0A067CCM8_SAPPC</name>
<gene>
    <name evidence="6" type="ORF">SPRG_06262</name>
</gene>
<dbReference type="SUPFAM" id="SSF144232">
    <property type="entry name" value="HIT/MYND zinc finger-like"/>
    <property type="match status" value="1"/>
</dbReference>
<dbReference type="InterPro" id="IPR002893">
    <property type="entry name" value="Znf_MYND"/>
</dbReference>
<keyword evidence="2 4" id="KW-0863">Zinc-finger</keyword>
<keyword evidence="3" id="KW-0862">Zinc</keyword>
<evidence type="ECO:0000313" key="7">
    <source>
        <dbReference type="Proteomes" id="UP000030745"/>
    </source>
</evidence>
<sequence length="238" mass="27066">MRCAVCKKDQAAKQCSRCARASYCSRECQVRHWNAGHKKVCAAKPLALFPPETGLPPLYPGPPGWLKNPTEFLERAAGDLPFMPTLAQEYVDVRDRARYVRYLRHHYKKLPCGLTTAIAFRDHVQNFKQVGFDLETLRPAGVTDEGQWTYEVLVSVLGTPALLPTPLRPELPYLIPRCSVCRVECTSECACGTHFCSRDCQRATMKRHTRSCDAKRKQFAYATQLTAKYWELRGQRPS</sequence>
<dbReference type="GO" id="GO:0008270">
    <property type="term" value="F:zinc ion binding"/>
    <property type="evidence" value="ECO:0007669"/>
    <property type="project" value="UniProtKB-KW"/>
</dbReference>
<evidence type="ECO:0000259" key="5">
    <source>
        <dbReference type="PROSITE" id="PS50865"/>
    </source>
</evidence>
<dbReference type="OrthoDB" id="58233at2759"/>
<dbReference type="VEuPathDB" id="FungiDB:SPRG_06262"/>
<organism evidence="6 7">
    <name type="scientific">Saprolegnia parasitica (strain CBS 223.65)</name>
    <dbReference type="NCBI Taxonomy" id="695850"/>
    <lineage>
        <taxon>Eukaryota</taxon>
        <taxon>Sar</taxon>
        <taxon>Stramenopiles</taxon>
        <taxon>Oomycota</taxon>
        <taxon>Saprolegniomycetes</taxon>
        <taxon>Saprolegniales</taxon>
        <taxon>Saprolegniaceae</taxon>
        <taxon>Saprolegnia</taxon>
    </lineage>
</organism>
<protein>
    <recommendedName>
        <fullName evidence="5">MYND-type domain-containing protein</fullName>
    </recommendedName>
</protein>
<dbReference type="Pfam" id="PF01753">
    <property type="entry name" value="zf-MYND"/>
    <property type="match status" value="1"/>
</dbReference>
<proteinExistence type="predicted"/>
<dbReference type="GeneID" id="24128618"/>
<dbReference type="Proteomes" id="UP000030745">
    <property type="component" value="Unassembled WGS sequence"/>
</dbReference>
<dbReference type="RefSeq" id="XP_012201038.1">
    <property type="nucleotide sequence ID" value="XM_012345648.1"/>
</dbReference>
<dbReference type="AlphaFoldDB" id="A0A067CCM8"/>
<keyword evidence="1" id="KW-0479">Metal-binding</keyword>
<dbReference type="EMBL" id="KK583212">
    <property type="protein sequence ID" value="KDO28213.1"/>
    <property type="molecule type" value="Genomic_DNA"/>
</dbReference>
<feature type="domain" description="MYND-type" evidence="5">
    <location>
        <begin position="3"/>
        <end position="41"/>
    </location>
</feature>
<accession>A0A067CCM8</accession>
<evidence type="ECO:0000256" key="2">
    <source>
        <dbReference type="ARBA" id="ARBA00022771"/>
    </source>
</evidence>
<evidence type="ECO:0000313" key="6">
    <source>
        <dbReference type="EMBL" id="KDO28213.1"/>
    </source>
</evidence>
<evidence type="ECO:0000256" key="4">
    <source>
        <dbReference type="PROSITE-ProRule" id="PRU00134"/>
    </source>
</evidence>
<dbReference type="Gene3D" id="6.10.140.2220">
    <property type="match status" value="1"/>
</dbReference>
<evidence type="ECO:0000256" key="1">
    <source>
        <dbReference type="ARBA" id="ARBA00022723"/>
    </source>
</evidence>
<evidence type="ECO:0000256" key="3">
    <source>
        <dbReference type="ARBA" id="ARBA00022833"/>
    </source>
</evidence>
<reference evidence="6 7" key="1">
    <citation type="journal article" date="2013" name="PLoS Genet.">
        <title>Distinctive expansion of potential virulence genes in the genome of the oomycete fish pathogen Saprolegnia parasitica.</title>
        <authorList>
            <person name="Jiang R.H."/>
            <person name="de Bruijn I."/>
            <person name="Haas B.J."/>
            <person name="Belmonte R."/>
            <person name="Lobach L."/>
            <person name="Christie J."/>
            <person name="van den Ackerveken G."/>
            <person name="Bottin A."/>
            <person name="Bulone V."/>
            <person name="Diaz-Moreno S.M."/>
            <person name="Dumas B."/>
            <person name="Fan L."/>
            <person name="Gaulin E."/>
            <person name="Govers F."/>
            <person name="Grenville-Briggs L.J."/>
            <person name="Horner N.R."/>
            <person name="Levin J.Z."/>
            <person name="Mammella M."/>
            <person name="Meijer H.J."/>
            <person name="Morris P."/>
            <person name="Nusbaum C."/>
            <person name="Oome S."/>
            <person name="Phillips A.J."/>
            <person name="van Rooyen D."/>
            <person name="Rzeszutek E."/>
            <person name="Saraiva M."/>
            <person name="Secombes C.J."/>
            <person name="Seidl M.F."/>
            <person name="Snel B."/>
            <person name="Stassen J.H."/>
            <person name="Sykes S."/>
            <person name="Tripathy S."/>
            <person name="van den Berg H."/>
            <person name="Vega-Arreguin J.C."/>
            <person name="Wawra S."/>
            <person name="Young S.K."/>
            <person name="Zeng Q."/>
            <person name="Dieguez-Uribeondo J."/>
            <person name="Russ C."/>
            <person name="Tyler B.M."/>
            <person name="van West P."/>
        </authorList>
    </citation>
    <scope>NUCLEOTIDE SEQUENCE [LARGE SCALE GENOMIC DNA]</scope>
    <source>
        <strain evidence="6 7">CBS 223.65</strain>
    </source>
</reference>